<evidence type="ECO:0000256" key="1">
    <source>
        <dbReference type="ARBA" id="ARBA00011900"/>
    </source>
</evidence>
<dbReference type="InterPro" id="IPR011639">
    <property type="entry name" value="MethylTrfase_TaqI-like_dom"/>
</dbReference>
<evidence type="ECO:0000256" key="3">
    <source>
        <dbReference type="ARBA" id="ARBA00022679"/>
    </source>
</evidence>
<sequence length="1184" mass="132662">METAPLKSFATWARTTLIREVTARIAVVLAPASPDRVERPKAVEALEKAVTAAGGGDKGKAAIADRVAYTWFNRIIALRFMDANGYTGIGVVSPQPGVETGQPEILAEAKRGNIDAAVVGTKTRDTVTALLNGTRRSDDAQGEAYAMLLADYCRYWNRAMPFMFEREGDFTELLIPANLLADDSVSSRAVKVLTKDVCQDVEVIGWLYQFYISERKDEVFAGFKKNKKAGADEIPAATQLFTPHWIVRYLVENSLGRLWMLNRPSSHLVRQMQYYIAPVDEETDFLKIGNPEELKVIDPACGSGHMLTYAFDLLYAIYEEEGYAPAEIPGLILTNNLYGVEIDPRAGALAAFALTMKARAKQRTFFSKKIEPNVCVLEPISFTAQELDFLVTKSGDRHKEQEFWKKFEHADILGSLIRPGLLSVEQARLYLTAHTSGVEDDLVGNELGNRIGRFIEQSRYLADKYHVVIANPPYMGSRNMAPMLADYAKREFADSRSDLFAMFIERCIDLSIDSGIIAMITMQSWMFLSSYEDLRLRILNTSPPVAMAHLGDRAFDSIGGSVVATTAFVLMRQIGRSTPAAYFRLVDGDSEAEKERIANTCVSSSNSDNVFHVTAGAFAALPGSPIAYWVPIRVLDIIGRSQSISEVLQPRRGLFTTDNNLYLRYFWEVSWSRACVDAMSDEEALASGARWFAHNKGGANRKWFGNYEYVVDWEDLGYRIKASAAEKYPYLNGNINYVVHDEGFYFRSSISWSEISDAAPAFRAYDHGFTFNVKGMSAFPISETGGLPLYVLGFLNSPFVRELTFAINPTMSFGTKNFRSLPLPQFANPTIDSQVAELIGISRADWDSFETSWNFTANPLVLSEASSLELASKSVIDAWNDCTARARDLEEQVNTSILEELGINGELDPMVSPENVTLLRNPHYRYSRDLSTEDASAELNKEAIKELLSYAVGCMFGRYSLDHPGLILASQGDTLQDYFTRIPAPKFRPDRDNVIPIVDGDWFEDDIVVRLKEFLRVAFGEEYLQENLRFAAEAVGVKDLREYFVKSFYKDHVQRYKKRPIYWLFSSPKGSFNALIYMHRYTPSTVSTVLNEYLREFRAKLTASLQQQELLAAGGGTPHQQAAAQKEADRLRKVLLELAEYEHDVLYPLASRQLAIDLDDGVKANYPKFGAALKKIPGLEASDE</sequence>
<dbReference type="EMBL" id="CP091196">
    <property type="protein sequence ID" value="UQS22885.1"/>
    <property type="molecule type" value="Genomic_DNA"/>
</dbReference>
<dbReference type="InterPro" id="IPR047939">
    <property type="entry name" value="BREX_1_PglX"/>
</dbReference>
<proteinExistence type="predicted"/>
<keyword evidence="4" id="KW-0949">S-adenosyl-L-methionine</keyword>
<evidence type="ECO:0000256" key="2">
    <source>
        <dbReference type="ARBA" id="ARBA00022603"/>
    </source>
</evidence>
<dbReference type="InterPro" id="IPR029063">
    <property type="entry name" value="SAM-dependent_MTases_sf"/>
</dbReference>
<reference evidence="7" key="1">
    <citation type="submission" date="2022-01" db="EMBL/GenBank/DDBJ databases">
        <title>PSI-footprinting approach for the identification of protein synthesis inhibitor producers.</title>
        <authorList>
            <person name="Handel F."/>
            <person name="Kulik A."/>
            <person name="Wex K.W."/>
            <person name="Berscheid A."/>
            <person name="Saur J.S."/>
            <person name="Winkler A."/>
            <person name="Wibberg D."/>
            <person name="Kalinowski J."/>
            <person name="Broetz-Oesterhelt H."/>
            <person name="Mast Y."/>
        </authorList>
    </citation>
    <scope>NUCLEOTIDE SEQUENCE</scope>
    <source>
        <strain evidence="7">KNN 49.3e</strain>
    </source>
</reference>
<protein>
    <recommendedName>
        <fullName evidence="1">site-specific DNA-methyltransferase (adenine-specific)</fullName>
        <ecNumber evidence="1">2.1.1.72</ecNumber>
    </recommendedName>
</protein>
<gene>
    <name evidence="7" type="primary">pglX</name>
    <name evidence="7" type="ORF">L1857_08670</name>
</gene>
<evidence type="ECO:0000259" key="6">
    <source>
        <dbReference type="Pfam" id="PF07669"/>
    </source>
</evidence>
<name>A0ABY4NS50_9PSEU</name>
<dbReference type="NCBIfam" id="NF033452">
    <property type="entry name" value="BREX_1_MTaseX"/>
    <property type="match status" value="1"/>
</dbReference>
<dbReference type="GO" id="GO:0009007">
    <property type="term" value="F:site-specific DNA-methyltransferase (adenine-specific) activity"/>
    <property type="evidence" value="ECO:0007669"/>
    <property type="project" value="UniProtKB-EC"/>
</dbReference>
<dbReference type="PRINTS" id="PR00507">
    <property type="entry name" value="N12N6MTFRASE"/>
</dbReference>
<evidence type="ECO:0000313" key="8">
    <source>
        <dbReference type="Proteomes" id="UP000830158"/>
    </source>
</evidence>
<evidence type="ECO:0000256" key="5">
    <source>
        <dbReference type="ARBA" id="ARBA00047942"/>
    </source>
</evidence>
<dbReference type="Gene3D" id="3.40.50.150">
    <property type="entry name" value="Vaccinia Virus protein VP39"/>
    <property type="match status" value="1"/>
</dbReference>
<accession>A0ABY4NS50</accession>
<dbReference type="InterPro" id="IPR050953">
    <property type="entry name" value="N4_N6_ade-DNA_methylase"/>
</dbReference>
<evidence type="ECO:0000313" key="7">
    <source>
        <dbReference type="EMBL" id="UQS22885.1"/>
    </source>
</evidence>
<keyword evidence="2 7" id="KW-0489">Methyltransferase</keyword>
<comment type="catalytic activity">
    <reaction evidence="5">
        <text>a 2'-deoxyadenosine in DNA + S-adenosyl-L-methionine = an N(6)-methyl-2'-deoxyadenosine in DNA + S-adenosyl-L-homocysteine + H(+)</text>
        <dbReference type="Rhea" id="RHEA:15197"/>
        <dbReference type="Rhea" id="RHEA-COMP:12418"/>
        <dbReference type="Rhea" id="RHEA-COMP:12419"/>
        <dbReference type="ChEBI" id="CHEBI:15378"/>
        <dbReference type="ChEBI" id="CHEBI:57856"/>
        <dbReference type="ChEBI" id="CHEBI:59789"/>
        <dbReference type="ChEBI" id="CHEBI:90615"/>
        <dbReference type="ChEBI" id="CHEBI:90616"/>
        <dbReference type="EC" id="2.1.1.72"/>
    </reaction>
</comment>
<keyword evidence="3 7" id="KW-0808">Transferase</keyword>
<dbReference type="EC" id="2.1.1.72" evidence="1"/>
<evidence type="ECO:0000256" key="4">
    <source>
        <dbReference type="ARBA" id="ARBA00022691"/>
    </source>
</evidence>
<dbReference type="PANTHER" id="PTHR33841:SF1">
    <property type="entry name" value="DNA METHYLTRANSFERASE A"/>
    <property type="match status" value="1"/>
</dbReference>
<dbReference type="GO" id="GO:0032259">
    <property type="term" value="P:methylation"/>
    <property type="evidence" value="ECO:0007669"/>
    <property type="project" value="UniProtKB-KW"/>
</dbReference>
<keyword evidence="8" id="KW-1185">Reference proteome</keyword>
<organism evidence="7 8">
    <name type="scientific">Amycolatopsis thermalba</name>
    <dbReference type="NCBI Taxonomy" id="944492"/>
    <lineage>
        <taxon>Bacteria</taxon>
        <taxon>Bacillati</taxon>
        <taxon>Actinomycetota</taxon>
        <taxon>Actinomycetes</taxon>
        <taxon>Pseudonocardiales</taxon>
        <taxon>Pseudonocardiaceae</taxon>
        <taxon>Amycolatopsis</taxon>
    </lineage>
</organism>
<dbReference type="InterPro" id="IPR002052">
    <property type="entry name" value="DNA_methylase_N6_adenine_CS"/>
</dbReference>
<dbReference type="RefSeq" id="WP_116112904.1">
    <property type="nucleotide sequence ID" value="NZ_CP091196.1"/>
</dbReference>
<dbReference type="Pfam" id="PF07669">
    <property type="entry name" value="Eco57I"/>
    <property type="match status" value="1"/>
</dbReference>
<feature type="domain" description="Type II methyltransferase M.TaqI-like" evidence="6">
    <location>
        <begin position="335"/>
        <end position="544"/>
    </location>
</feature>
<dbReference type="Proteomes" id="UP000830158">
    <property type="component" value="Chromosome"/>
</dbReference>
<dbReference type="PANTHER" id="PTHR33841">
    <property type="entry name" value="DNA METHYLTRANSFERASE YEEA-RELATED"/>
    <property type="match status" value="1"/>
</dbReference>
<dbReference type="SUPFAM" id="SSF53335">
    <property type="entry name" value="S-adenosyl-L-methionine-dependent methyltransferases"/>
    <property type="match status" value="1"/>
</dbReference>
<dbReference type="PROSITE" id="PS00092">
    <property type="entry name" value="N6_MTASE"/>
    <property type="match status" value="1"/>
</dbReference>